<dbReference type="InterPro" id="IPR014710">
    <property type="entry name" value="RmlC-like_jellyroll"/>
</dbReference>
<dbReference type="RefSeq" id="WP_210044099.1">
    <property type="nucleotide sequence ID" value="NZ_JBHLVU010000009.1"/>
</dbReference>
<evidence type="ECO:0000313" key="6">
    <source>
        <dbReference type="Proteomes" id="UP001519887"/>
    </source>
</evidence>
<dbReference type="Gene3D" id="2.60.120.10">
    <property type="entry name" value="Jelly Rolls"/>
    <property type="match status" value="1"/>
</dbReference>
<dbReference type="PROSITE" id="PS00041">
    <property type="entry name" value="HTH_ARAC_FAMILY_1"/>
    <property type="match status" value="1"/>
</dbReference>
<protein>
    <submittedName>
        <fullName evidence="5">AraC family transcriptional regulator</fullName>
    </submittedName>
</protein>
<sequence length="261" mass="30579">MGIKRFQNHIPRVVYFVDRRCFPEWEIEKQTIHFHDLTFVVEGQAVYKVDGRQHAVEAGDVIYIPAGCVREAKTVKESPMHSFAFNFVWMDAYHNNPLPFERVNKNFNTNEIFIHIREFNDVWMNKQPGYVMRARGLFQLILHRLLSIYYDQSLDTPYDPRVNKVKAYIMEHFAEEVDIAEIAAMLQLHPFYLGKLFKKNTNYSVKEYINKIRVNHAEMMLHTGGFTVSEVADRCGFNDISYFSKVFKASKGYSPSMAAKL</sequence>
<dbReference type="EMBL" id="JAHZIK010000036">
    <property type="protein sequence ID" value="MBW7453052.1"/>
    <property type="molecule type" value="Genomic_DNA"/>
</dbReference>
<organism evidence="5 6">
    <name type="scientific">Paenibacillus sepulcri</name>
    <dbReference type="NCBI Taxonomy" id="359917"/>
    <lineage>
        <taxon>Bacteria</taxon>
        <taxon>Bacillati</taxon>
        <taxon>Bacillota</taxon>
        <taxon>Bacilli</taxon>
        <taxon>Bacillales</taxon>
        <taxon>Paenibacillaceae</taxon>
        <taxon>Paenibacillus</taxon>
    </lineage>
</organism>
<evidence type="ECO:0000259" key="4">
    <source>
        <dbReference type="PROSITE" id="PS01124"/>
    </source>
</evidence>
<feature type="domain" description="HTH araC/xylS-type" evidence="4">
    <location>
        <begin position="163"/>
        <end position="261"/>
    </location>
</feature>
<name>A0ABS7BWN9_9BACL</name>
<dbReference type="Gene3D" id="1.10.10.60">
    <property type="entry name" value="Homeodomain-like"/>
    <property type="match status" value="2"/>
</dbReference>
<dbReference type="InterPro" id="IPR037923">
    <property type="entry name" value="HTH-like"/>
</dbReference>
<dbReference type="PROSITE" id="PS01124">
    <property type="entry name" value="HTH_ARAC_FAMILY_2"/>
    <property type="match status" value="1"/>
</dbReference>
<dbReference type="InterPro" id="IPR018062">
    <property type="entry name" value="HTH_AraC-typ_CS"/>
</dbReference>
<dbReference type="SUPFAM" id="SSF51215">
    <property type="entry name" value="Regulatory protein AraC"/>
    <property type="match status" value="1"/>
</dbReference>
<keyword evidence="3" id="KW-0804">Transcription</keyword>
<comment type="caution">
    <text evidence="5">The sequence shown here is derived from an EMBL/GenBank/DDBJ whole genome shotgun (WGS) entry which is preliminary data.</text>
</comment>
<keyword evidence="6" id="KW-1185">Reference proteome</keyword>
<accession>A0ABS7BWN9</accession>
<dbReference type="InterPro" id="IPR009057">
    <property type="entry name" value="Homeodomain-like_sf"/>
</dbReference>
<dbReference type="Pfam" id="PF07883">
    <property type="entry name" value="Cupin_2"/>
    <property type="match status" value="1"/>
</dbReference>
<keyword evidence="2" id="KW-0238">DNA-binding</keyword>
<dbReference type="InterPro" id="IPR013096">
    <property type="entry name" value="Cupin_2"/>
</dbReference>
<dbReference type="PANTHER" id="PTHR43280">
    <property type="entry name" value="ARAC-FAMILY TRANSCRIPTIONAL REGULATOR"/>
    <property type="match status" value="1"/>
</dbReference>
<evidence type="ECO:0000256" key="3">
    <source>
        <dbReference type="ARBA" id="ARBA00023163"/>
    </source>
</evidence>
<dbReference type="Proteomes" id="UP001519887">
    <property type="component" value="Unassembled WGS sequence"/>
</dbReference>
<evidence type="ECO:0000256" key="2">
    <source>
        <dbReference type="ARBA" id="ARBA00023125"/>
    </source>
</evidence>
<reference evidence="5 6" key="1">
    <citation type="submission" date="2021-07" db="EMBL/GenBank/DDBJ databases">
        <title>Paenibacillus radiodurans sp. nov., isolated from the southeastern edge of Tengger Desert.</title>
        <authorList>
            <person name="Zhang G."/>
        </authorList>
    </citation>
    <scope>NUCLEOTIDE SEQUENCE [LARGE SCALE GENOMIC DNA]</scope>
    <source>
        <strain evidence="5 6">CCM 7311</strain>
    </source>
</reference>
<dbReference type="PANTHER" id="PTHR43280:SF2">
    <property type="entry name" value="HTH-TYPE TRANSCRIPTIONAL REGULATOR EXSA"/>
    <property type="match status" value="1"/>
</dbReference>
<proteinExistence type="predicted"/>
<evidence type="ECO:0000256" key="1">
    <source>
        <dbReference type="ARBA" id="ARBA00023015"/>
    </source>
</evidence>
<dbReference type="SUPFAM" id="SSF46689">
    <property type="entry name" value="Homeodomain-like"/>
    <property type="match status" value="2"/>
</dbReference>
<gene>
    <name evidence="5" type="ORF">K0U00_03235</name>
</gene>
<dbReference type="Pfam" id="PF12833">
    <property type="entry name" value="HTH_18"/>
    <property type="match status" value="1"/>
</dbReference>
<keyword evidence="1" id="KW-0805">Transcription regulation</keyword>
<dbReference type="InterPro" id="IPR018060">
    <property type="entry name" value="HTH_AraC"/>
</dbReference>
<evidence type="ECO:0000313" key="5">
    <source>
        <dbReference type="EMBL" id="MBW7453052.1"/>
    </source>
</evidence>
<dbReference type="SMART" id="SM00342">
    <property type="entry name" value="HTH_ARAC"/>
    <property type="match status" value="1"/>
</dbReference>